<dbReference type="EMBL" id="HBGY01009842">
    <property type="protein sequence ID" value="CAD9567987.1"/>
    <property type="molecule type" value="Transcribed_RNA"/>
</dbReference>
<reference evidence="1" key="1">
    <citation type="submission" date="2021-01" db="EMBL/GenBank/DDBJ databases">
        <authorList>
            <person name="Corre E."/>
            <person name="Pelletier E."/>
            <person name="Niang G."/>
            <person name="Scheremetjew M."/>
            <person name="Finn R."/>
            <person name="Kale V."/>
            <person name="Holt S."/>
            <person name="Cochrane G."/>
            <person name="Meng A."/>
            <person name="Brown T."/>
            <person name="Cohen L."/>
        </authorList>
    </citation>
    <scope>NUCLEOTIDE SEQUENCE</scope>
    <source>
        <strain evidence="1">B650</strain>
    </source>
</reference>
<dbReference type="AlphaFoldDB" id="A0A7S2K6N7"/>
<evidence type="ECO:0000313" key="1">
    <source>
        <dbReference type="EMBL" id="CAD9567987.1"/>
    </source>
</evidence>
<organism evidence="1">
    <name type="scientific">Leptocylindrus danicus</name>
    <dbReference type="NCBI Taxonomy" id="163516"/>
    <lineage>
        <taxon>Eukaryota</taxon>
        <taxon>Sar</taxon>
        <taxon>Stramenopiles</taxon>
        <taxon>Ochrophyta</taxon>
        <taxon>Bacillariophyta</taxon>
        <taxon>Coscinodiscophyceae</taxon>
        <taxon>Chaetocerotophycidae</taxon>
        <taxon>Leptocylindrales</taxon>
        <taxon>Leptocylindraceae</taxon>
        <taxon>Leptocylindrus</taxon>
    </lineage>
</organism>
<proteinExistence type="predicted"/>
<protein>
    <submittedName>
        <fullName evidence="1">Uncharacterized protein</fullName>
    </submittedName>
</protein>
<name>A0A7S2K6N7_9STRA</name>
<gene>
    <name evidence="1" type="ORF">LDAN0321_LOCUS6202</name>
</gene>
<accession>A0A7S2K6N7</accession>
<sequence>MHSFLDVSLHATERKSSRSQLELFYSKACAREDKKSVDVQFPQRQSLTRLPSLRAKYFQRVTDDHFSGRSVATRIGHQTVSTKLLVSKRRIIIIPCTNCCTHPASQKYAMLDERKCNDASIAMKLPRI</sequence>